<dbReference type="EMBL" id="AP027041">
    <property type="protein sequence ID" value="BDU16644.1"/>
    <property type="molecule type" value="Genomic_DNA"/>
</dbReference>
<accession>A0ABN6UK09</accession>
<evidence type="ECO:0000313" key="1">
    <source>
        <dbReference type="EMBL" id="BDU16644.1"/>
    </source>
</evidence>
<dbReference type="RefSeq" id="WP_281778638.1">
    <property type="nucleotide sequence ID" value="NZ_AP027041.1"/>
</dbReference>
<evidence type="ECO:0000313" key="2">
    <source>
        <dbReference type="Proteomes" id="UP001317822"/>
    </source>
</evidence>
<sequence>MRRFVVARIRSVPMLEALLLVRSSAEEWRVPKLVARLYLPEARVMTLIEELCSEGLASFDDGMVRYAPSSRDVDEMVSRIAAIYSRHVVAVTELIHSALERQAQDFADAFRLRRDK</sequence>
<proteinExistence type="predicted"/>
<dbReference type="Proteomes" id="UP001317822">
    <property type="component" value="Chromosome"/>
</dbReference>
<protein>
    <submittedName>
        <fullName evidence="1">MarR family transcriptional regulator</fullName>
    </submittedName>
</protein>
<name>A0ABN6UK09_9GAMM</name>
<keyword evidence="2" id="KW-1185">Reference proteome</keyword>
<organism evidence="1 2">
    <name type="scientific">Lysobacter auxotrophicus</name>
    <dbReference type="NCBI Taxonomy" id="2992573"/>
    <lineage>
        <taxon>Bacteria</taxon>
        <taxon>Pseudomonadati</taxon>
        <taxon>Pseudomonadota</taxon>
        <taxon>Gammaproteobacteria</taxon>
        <taxon>Lysobacterales</taxon>
        <taxon>Lysobacteraceae</taxon>
        <taxon>Lysobacter</taxon>
    </lineage>
</organism>
<reference evidence="1 2" key="1">
    <citation type="journal article" date="2023" name="Int. J. Syst. Evol. Microbiol.">
        <title>Physiological and genomic analyses of cobalamin (vitamin B12)-auxotrophy of Lysobacter auxotrophicus sp. nov., a methionine-auxotrophic chitinolytic bacterium isolated from chitin-treated soil.</title>
        <authorList>
            <person name="Saito A."/>
            <person name="Dohra H."/>
            <person name="Hamada M."/>
            <person name="Moriuchi R."/>
            <person name="Kotsuchibashi Y."/>
            <person name="Mori K."/>
        </authorList>
    </citation>
    <scope>NUCLEOTIDE SEQUENCE [LARGE SCALE GENOMIC DNA]</scope>
    <source>
        <strain evidence="1 2">5-21a</strain>
    </source>
</reference>
<gene>
    <name evidence="1" type="ORF">LA521A_18450</name>
</gene>